<dbReference type="PANTHER" id="PTHR10458">
    <property type="entry name" value="PEPTIDE DEFORMYLASE"/>
    <property type="match status" value="1"/>
</dbReference>
<evidence type="ECO:0000256" key="5">
    <source>
        <dbReference type="ARBA" id="ARBA00023004"/>
    </source>
</evidence>
<keyword evidence="5 6" id="KW-0408">Iron</keyword>
<evidence type="ECO:0000256" key="6">
    <source>
        <dbReference type="HAMAP-Rule" id="MF_00163"/>
    </source>
</evidence>
<dbReference type="OrthoDB" id="9804313at2"/>
<dbReference type="EC" id="3.5.1.88" evidence="6"/>
<comment type="similarity">
    <text evidence="1 6">Belongs to the polypeptide deformylase family.</text>
</comment>
<dbReference type="Pfam" id="PF01327">
    <property type="entry name" value="Pep_deformylase"/>
    <property type="match status" value="1"/>
</dbReference>
<dbReference type="NCBIfam" id="TIGR00079">
    <property type="entry name" value="pept_deformyl"/>
    <property type="match status" value="1"/>
</dbReference>
<dbReference type="PRINTS" id="PR01576">
    <property type="entry name" value="PDEFORMYLASE"/>
</dbReference>
<evidence type="ECO:0000256" key="4">
    <source>
        <dbReference type="ARBA" id="ARBA00022917"/>
    </source>
</evidence>
<dbReference type="NCBIfam" id="NF001159">
    <property type="entry name" value="PRK00150.1-3"/>
    <property type="match status" value="1"/>
</dbReference>
<keyword evidence="4 6" id="KW-0648">Protein biosynthesis</keyword>
<organism evidence="7 8">
    <name type="scientific">Buchnera aphidicola subsp. Melaphis rhois</name>
    <dbReference type="NCBI Taxonomy" id="118103"/>
    <lineage>
        <taxon>Bacteria</taxon>
        <taxon>Pseudomonadati</taxon>
        <taxon>Pseudomonadota</taxon>
        <taxon>Gammaproteobacteria</taxon>
        <taxon>Enterobacterales</taxon>
        <taxon>Erwiniaceae</taxon>
        <taxon>Buchnera</taxon>
    </lineage>
</organism>
<reference evidence="7 8" key="1">
    <citation type="submission" date="2018-10" db="EMBL/GenBank/DDBJ databases">
        <title>Comparative functional genomics of the obligate endosymbiont Buchnera aphidicola.</title>
        <authorList>
            <person name="Chong R.A."/>
        </authorList>
    </citation>
    <scope>NUCLEOTIDE SEQUENCE [LARGE SCALE GENOMIC DNA]</scope>
    <source>
        <strain evidence="7 8">Mrh</strain>
    </source>
</reference>
<feature type="binding site" evidence="6">
    <location>
        <position position="91"/>
    </location>
    <ligand>
        <name>Fe cation</name>
        <dbReference type="ChEBI" id="CHEBI:24875"/>
    </ligand>
</feature>
<dbReference type="InterPro" id="IPR036821">
    <property type="entry name" value="Peptide_deformylase_sf"/>
</dbReference>
<dbReference type="Proteomes" id="UP000298566">
    <property type="component" value="Chromosome"/>
</dbReference>
<dbReference type="AlphaFoldDB" id="A0A4D6Y1G4"/>
<proteinExistence type="inferred from homology"/>
<sequence>MAVLTILKYPDDRLRTTAQPIKKVNTTIQKIIDNMFETMNFENGIGLAATQVNIPFQIIVINHIPEFEKPFVLINPKIIKKSGNMSIEEGCLSIPNYQALIPRSSDIIVTALNYFGKRVKIKATSLLAICIQHEIDHLIGKLLIDYPSNLNKNYNTHTKYIK</sequence>
<dbReference type="GO" id="GO:0006412">
    <property type="term" value="P:translation"/>
    <property type="evidence" value="ECO:0007669"/>
    <property type="project" value="UniProtKB-UniRule"/>
</dbReference>
<dbReference type="PANTHER" id="PTHR10458:SF21">
    <property type="entry name" value="PEPTIDE DEFORMYLASE"/>
    <property type="match status" value="1"/>
</dbReference>
<evidence type="ECO:0000313" key="7">
    <source>
        <dbReference type="EMBL" id="QCI23452.1"/>
    </source>
</evidence>
<keyword evidence="3 6" id="KW-0378">Hydrolase</keyword>
<comment type="cofactor">
    <cofactor evidence="6">
        <name>Fe(2+)</name>
        <dbReference type="ChEBI" id="CHEBI:29033"/>
    </cofactor>
    <text evidence="6">Binds 1 Fe(2+) ion.</text>
</comment>
<dbReference type="GO" id="GO:0046872">
    <property type="term" value="F:metal ion binding"/>
    <property type="evidence" value="ECO:0007669"/>
    <property type="project" value="UniProtKB-KW"/>
</dbReference>
<dbReference type="HAMAP" id="MF_00163">
    <property type="entry name" value="Pep_deformylase"/>
    <property type="match status" value="1"/>
</dbReference>
<protein>
    <recommendedName>
        <fullName evidence="6">Peptide deformylase</fullName>
        <shortName evidence="6">PDF</shortName>
        <ecNumber evidence="6">3.5.1.88</ecNumber>
    </recommendedName>
    <alternativeName>
        <fullName evidence="6">Polypeptide deformylase</fullName>
    </alternativeName>
</protein>
<accession>A0A4D6Y1G4</accession>
<dbReference type="GO" id="GO:0042586">
    <property type="term" value="F:peptide deformylase activity"/>
    <property type="evidence" value="ECO:0007669"/>
    <property type="project" value="UniProtKB-UniRule"/>
</dbReference>
<feature type="binding site" evidence="6">
    <location>
        <position position="137"/>
    </location>
    <ligand>
        <name>Fe cation</name>
        <dbReference type="ChEBI" id="CHEBI:24875"/>
    </ligand>
</feature>
<dbReference type="InterPro" id="IPR023635">
    <property type="entry name" value="Peptide_deformylase"/>
</dbReference>
<dbReference type="PIRSF" id="PIRSF004749">
    <property type="entry name" value="Pep_def"/>
    <property type="match status" value="1"/>
</dbReference>
<dbReference type="CDD" id="cd00487">
    <property type="entry name" value="Pep_deformylase"/>
    <property type="match status" value="1"/>
</dbReference>
<feature type="active site" evidence="6">
    <location>
        <position position="134"/>
    </location>
</feature>
<evidence type="ECO:0000256" key="1">
    <source>
        <dbReference type="ARBA" id="ARBA00010759"/>
    </source>
</evidence>
<dbReference type="Gene3D" id="3.90.45.10">
    <property type="entry name" value="Peptide deformylase"/>
    <property type="match status" value="1"/>
</dbReference>
<name>A0A4D6Y1G4_BUCMH</name>
<gene>
    <name evidence="6 7" type="primary">def</name>
    <name evidence="7" type="ORF">D9V73_02310</name>
</gene>
<comment type="function">
    <text evidence="6">Removes the formyl group from the N-terminal Met of newly synthesized proteins. Requires at least a dipeptide for an efficient rate of reaction. N-terminal L-methionine is a prerequisite for activity but the enzyme has broad specificity at other positions.</text>
</comment>
<evidence type="ECO:0000256" key="2">
    <source>
        <dbReference type="ARBA" id="ARBA00022723"/>
    </source>
</evidence>
<dbReference type="RefSeq" id="WP_158336665.1">
    <property type="nucleotide sequence ID" value="NZ_CP033004.1"/>
</dbReference>
<dbReference type="EMBL" id="CP033004">
    <property type="protein sequence ID" value="QCI23452.1"/>
    <property type="molecule type" value="Genomic_DNA"/>
</dbReference>
<evidence type="ECO:0000313" key="8">
    <source>
        <dbReference type="Proteomes" id="UP000298566"/>
    </source>
</evidence>
<keyword evidence="2 6" id="KW-0479">Metal-binding</keyword>
<evidence type="ECO:0000256" key="3">
    <source>
        <dbReference type="ARBA" id="ARBA00022801"/>
    </source>
</evidence>
<dbReference type="SUPFAM" id="SSF56420">
    <property type="entry name" value="Peptide deformylase"/>
    <property type="match status" value="1"/>
</dbReference>
<comment type="catalytic activity">
    <reaction evidence="6">
        <text>N-terminal N-formyl-L-methionyl-[peptide] + H2O = N-terminal L-methionyl-[peptide] + formate</text>
        <dbReference type="Rhea" id="RHEA:24420"/>
        <dbReference type="Rhea" id="RHEA-COMP:10639"/>
        <dbReference type="Rhea" id="RHEA-COMP:10640"/>
        <dbReference type="ChEBI" id="CHEBI:15377"/>
        <dbReference type="ChEBI" id="CHEBI:15740"/>
        <dbReference type="ChEBI" id="CHEBI:49298"/>
        <dbReference type="ChEBI" id="CHEBI:64731"/>
        <dbReference type="EC" id="3.5.1.88"/>
    </reaction>
</comment>
<feature type="binding site" evidence="6">
    <location>
        <position position="133"/>
    </location>
    <ligand>
        <name>Fe cation</name>
        <dbReference type="ChEBI" id="CHEBI:24875"/>
    </ligand>
</feature>